<evidence type="ECO:0000313" key="1">
    <source>
        <dbReference type="EMBL" id="KAG8432167.1"/>
    </source>
</evidence>
<keyword evidence="2" id="KW-1185">Reference proteome</keyword>
<evidence type="ECO:0000313" key="2">
    <source>
        <dbReference type="Proteomes" id="UP000812440"/>
    </source>
</evidence>
<comment type="caution">
    <text evidence="1">The sequence shown here is derived from an EMBL/GenBank/DDBJ whole genome shotgun (WGS) entry which is preliminary data.</text>
</comment>
<protein>
    <submittedName>
        <fullName evidence="1">Uncharacterized protein</fullName>
    </submittedName>
</protein>
<dbReference type="Proteomes" id="UP000812440">
    <property type="component" value="Chromosome 9"/>
</dbReference>
<reference evidence="1" key="1">
    <citation type="thesis" date="2020" institute="ProQuest LLC" country="789 East Eisenhower Parkway, Ann Arbor, MI, USA">
        <title>Comparative Genomics and Chromosome Evolution.</title>
        <authorList>
            <person name="Mudd A.B."/>
        </authorList>
    </citation>
    <scope>NUCLEOTIDE SEQUENCE</scope>
    <source>
        <strain evidence="1">Female2</strain>
        <tissue evidence="1">Blood</tissue>
    </source>
</reference>
<gene>
    <name evidence="1" type="ORF">GDO86_016707</name>
</gene>
<dbReference type="EMBL" id="JAACNH010000009">
    <property type="protein sequence ID" value="KAG8432167.1"/>
    <property type="molecule type" value="Genomic_DNA"/>
</dbReference>
<proteinExistence type="predicted"/>
<name>A0A8T2IKJ9_9PIPI</name>
<sequence length="94" mass="10866">MEFSGQCGCLSRSLITLISPHHRSGLTMVHGPHRCIFNLIRLLAHLRISVHMDPTIKKRDQNTHNAYEKEPISLKHVVMTTVLKLYKFKKLLHV</sequence>
<organism evidence="1 2">
    <name type="scientific">Hymenochirus boettgeri</name>
    <name type="common">Congo dwarf clawed frog</name>
    <dbReference type="NCBI Taxonomy" id="247094"/>
    <lineage>
        <taxon>Eukaryota</taxon>
        <taxon>Metazoa</taxon>
        <taxon>Chordata</taxon>
        <taxon>Craniata</taxon>
        <taxon>Vertebrata</taxon>
        <taxon>Euteleostomi</taxon>
        <taxon>Amphibia</taxon>
        <taxon>Batrachia</taxon>
        <taxon>Anura</taxon>
        <taxon>Pipoidea</taxon>
        <taxon>Pipidae</taxon>
        <taxon>Pipinae</taxon>
        <taxon>Hymenochirus</taxon>
    </lineage>
</organism>
<dbReference type="AlphaFoldDB" id="A0A8T2IKJ9"/>
<accession>A0A8T2IKJ9</accession>